<feature type="domain" description="Aminotransferase class I/classII large" evidence="3">
    <location>
        <begin position="94"/>
        <end position="433"/>
    </location>
</feature>
<reference evidence="5" key="1">
    <citation type="submission" date="2011-01" db="EMBL/GenBank/DDBJ databases">
        <title>Complete sequence of chromosome of Acidobacterium sp. MP5ACTX9.</title>
        <authorList>
            <consortium name="US DOE Joint Genome Institute"/>
            <person name="Lucas S."/>
            <person name="Copeland A."/>
            <person name="Lapidus A."/>
            <person name="Cheng J.-F."/>
            <person name="Goodwin L."/>
            <person name="Pitluck S."/>
            <person name="Teshima H."/>
            <person name="Detter J.C."/>
            <person name="Han C."/>
            <person name="Tapia R."/>
            <person name="Land M."/>
            <person name="Hauser L."/>
            <person name="Kyrpides N."/>
            <person name="Ivanova N."/>
            <person name="Ovchinnikova G."/>
            <person name="Pagani I."/>
            <person name="Rawat S.R."/>
            <person name="Mannisto M."/>
            <person name="Haggblom M.M."/>
            <person name="Woyke T."/>
        </authorList>
    </citation>
    <scope>NUCLEOTIDE SEQUENCE [LARGE SCALE GENOMIC DNA]</scope>
    <source>
        <strain evidence="5">MP5ACTX9</strain>
    </source>
</reference>
<dbReference type="InterPro" id="IPR004839">
    <property type="entry name" value="Aminotransferase_I/II_large"/>
</dbReference>
<dbReference type="STRING" id="1198114.AciX9_3631"/>
<dbReference type="InterPro" id="IPR015424">
    <property type="entry name" value="PyrdxlP-dep_Trfase"/>
</dbReference>
<dbReference type="EC" id="2.3.1.47" evidence="4"/>
<dbReference type="Proteomes" id="UP000000343">
    <property type="component" value="Chromosome"/>
</dbReference>
<keyword evidence="5" id="KW-1185">Reference proteome</keyword>
<dbReference type="SUPFAM" id="SSF53383">
    <property type="entry name" value="PLP-dependent transferases"/>
    <property type="match status" value="1"/>
</dbReference>
<dbReference type="PaxDb" id="1198114-AciX9_3631"/>
<evidence type="ECO:0000256" key="1">
    <source>
        <dbReference type="ARBA" id="ARBA00001933"/>
    </source>
</evidence>
<evidence type="ECO:0000313" key="5">
    <source>
        <dbReference type="Proteomes" id="UP000000343"/>
    </source>
</evidence>
<evidence type="ECO:0000259" key="3">
    <source>
        <dbReference type="Pfam" id="PF00155"/>
    </source>
</evidence>
<dbReference type="Gene3D" id="3.40.640.10">
    <property type="entry name" value="Type I PLP-dependent aspartate aminotransferase-like (Major domain)"/>
    <property type="match status" value="1"/>
</dbReference>
<dbReference type="Pfam" id="PF00155">
    <property type="entry name" value="Aminotran_1_2"/>
    <property type="match status" value="1"/>
</dbReference>
<keyword evidence="2 4" id="KW-0808">Transferase</keyword>
<dbReference type="eggNOG" id="COG0156">
    <property type="taxonomic scope" value="Bacteria"/>
</dbReference>
<dbReference type="PANTHER" id="PTHR13693">
    <property type="entry name" value="CLASS II AMINOTRANSFERASE/8-AMINO-7-OXONONANOATE SYNTHASE"/>
    <property type="match status" value="1"/>
</dbReference>
<dbReference type="GO" id="GO:0008710">
    <property type="term" value="F:8-amino-7-oxononanoate synthase activity"/>
    <property type="evidence" value="ECO:0007669"/>
    <property type="project" value="UniProtKB-EC"/>
</dbReference>
<dbReference type="HOGENOM" id="CLU_015846_11_0_0"/>
<sequence>MAIRVALVNMAHTLTSEIDAATQAKAFPSSGGEMFGEYFAPGKSWNFTKSSLLDARARRILENTALACSVDAYPFHMPLEAKAGPSVIADGHPMLMLSSYDYLGLIGDPRIDQAATEAIAHYGTSTSGARLLTGTLASHRKMEQSLADLKGTEDCLTFSSGYLANLGAIYGLFGPGDRVIIDEYCHRSLHDACRMTGVQVQRFRHNDPQSAREELQKPNTANRTLIISDGVFSMDGDICCLPDLVALKKEFGCFLLIDEAHATGVLGATGRGTDEHFGIATSEVDIWTGSLAKSIPSNGGFIAVSQEVAIFLQHASSPYIFSAAVPAASVAAIAKGVEILKSEPERVTRLRRNGDFLRAGLQKLGYDTGLSETAVIPVVLKDEARTALFARRLRDHGIIAAPVMFPAVSQGLARLRLCVTAAHTMDHLEFVLDVFRKMAAE</sequence>
<dbReference type="InterPro" id="IPR015421">
    <property type="entry name" value="PyrdxlP-dep_Trfase_major"/>
</dbReference>
<dbReference type="PANTHER" id="PTHR13693:SF3">
    <property type="entry name" value="LD36009P"/>
    <property type="match status" value="1"/>
</dbReference>
<dbReference type="KEGG" id="acm:AciX9_3631"/>
<dbReference type="InterPro" id="IPR050087">
    <property type="entry name" value="AON_synthase_class-II"/>
</dbReference>
<dbReference type="GO" id="GO:0030170">
    <property type="term" value="F:pyridoxal phosphate binding"/>
    <property type="evidence" value="ECO:0007669"/>
    <property type="project" value="InterPro"/>
</dbReference>
<name>E8X5K7_GRATM</name>
<evidence type="ECO:0000256" key="2">
    <source>
        <dbReference type="ARBA" id="ARBA00022679"/>
    </source>
</evidence>
<gene>
    <name evidence="4" type="ordered locus">AciX9_3631</name>
</gene>
<proteinExistence type="predicted"/>
<dbReference type="EMBL" id="CP002480">
    <property type="protein sequence ID" value="ADW70634.1"/>
    <property type="molecule type" value="Genomic_DNA"/>
</dbReference>
<dbReference type="Gene3D" id="3.90.1150.10">
    <property type="entry name" value="Aspartate Aminotransferase, domain 1"/>
    <property type="match status" value="1"/>
</dbReference>
<dbReference type="AlphaFoldDB" id="E8X5K7"/>
<dbReference type="InterPro" id="IPR015422">
    <property type="entry name" value="PyrdxlP-dep_Trfase_small"/>
</dbReference>
<organism evidence="5">
    <name type="scientific">Granulicella tundricola (strain ATCC BAA-1859 / DSM 23138 / MP5ACTX9)</name>
    <dbReference type="NCBI Taxonomy" id="1198114"/>
    <lineage>
        <taxon>Bacteria</taxon>
        <taxon>Pseudomonadati</taxon>
        <taxon>Acidobacteriota</taxon>
        <taxon>Terriglobia</taxon>
        <taxon>Terriglobales</taxon>
        <taxon>Acidobacteriaceae</taxon>
        <taxon>Granulicella</taxon>
    </lineage>
</organism>
<accession>E8X5K7</accession>
<comment type="cofactor">
    <cofactor evidence="1">
        <name>pyridoxal 5'-phosphate</name>
        <dbReference type="ChEBI" id="CHEBI:597326"/>
    </cofactor>
</comment>
<keyword evidence="4" id="KW-0012">Acyltransferase</keyword>
<evidence type="ECO:0000313" key="4">
    <source>
        <dbReference type="EMBL" id="ADW70634.1"/>
    </source>
</evidence>
<protein>
    <submittedName>
        <fullName evidence="4">8-amino-7-oxononanoate synthase</fullName>
        <ecNumber evidence="4">2.3.1.47</ecNumber>
    </submittedName>
</protein>